<keyword evidence="1" id="KW-0812">Transmembrane</keyword>
<dbReference type="PANTHER" id="PTHR36793">
    <property type="entry name" value="RIBOSOMAL RNA SMALL SUBUNIT METHYLTRANSFERASE J"/>
    <property type="match status" value="1"/>
</dbReference>
<dbReference type="InParanoid" id="D8SKL1"/>
<dbReference type="Pfam" id="PF22915">
    <property type="entry name" value="ARMH5"/>
    <property type="match status" value="1"/>
</dbReference>
<feature type="transmembrane region" description="Helical" evidence="1">
    <location>
        <begin position="42"/>
        <end position="63"/>
    </location>
</feature>
<accession>D8SKL1</accession>
<keyword evidence="4" id="KW-1185">Reference proteome</keyword>
<dbReference type="OMA" id="EEEVPWI"/>
<dbReference type="eggNOG" id="KOG0154">
    <property type="taxonomic scope" value="Eukaryota"/>
</dbReference>
<dbReference type="AlphaFoldDB" id="D8SKL1"/>
<sequence length="253" mass="29001">KEEVEEVEMSWVEEKTGELVQMTGNAIQAIPGPRVGQSSVPWLLVLPVAYFSVTFVIAVYRTVKKYSSPKAKKRRMIGKNAFLVTSLDKYFPQRREEFDSKVLKELERKCSFDSKEVLRKYIRYAMNERAFTPETVADLIHLRRTTKLTDNEIAEVLNETSRRVVNENGTVMMDLRGLTERGVKRKAAVRSLFSKLLYLSELDEFCSTSRDALKIKELFGVTDEDANSLRIETLTQLSDIDSLDKMVNPEDTA</sequence>
<protein>
    <recommendedName>
        <fullName evidence="2">Armadillo-like repeats domain-containing protein</fullName>
    </recommendedName>
</protein>
<dbReference type="OrthoDB" id="1716611at2759"/>
<dbReference type="Proteomes" id="UP000001514">
    <property type="component" value="Unassembled WGS sequence"/>
</dbReference>
<dbReference type="KEGG" id="smo:SELMODRAFT_46272"/>
<evidence type="ECO:0000313" key="3">
    <source>
        <dbReference type="EMBL" id="EFJ14999.1"/>
    </source>
</evidence>
<keyword evidence="1" id="KW-1133">Transmembrane helix</keyword>
<feature type="non-terminal residue" evidence="3">
    <location>
        <position position="253"/>
    </location>
</feature>
<evidence type="ECO:0000256" key="1">
    <source>
        <dbReference type="SAM" id="Phobius"/>
    </source>
</evidence>
<dbReference type="Gramene" id="EFJ14999">
    <property type="protein sequence ID" value="EFJ14999"/>
    <property type="gene ID" value="SELMODRAFT_46272"/>
</dbReference>
<gene>
    <name evidence="3" type="ORF">SELMODRAFT_46272</name>
</gene>
<dbReference type="FunCoup" id="D8SKL1">
    <property type="interactions" value="1443"/>
</dbReference>
<feature type="domain" description="Armadillo-like repeats" evidence="2">
    <location>
        <begin position="111"/>
        <end position="201"/>
    </location>
</feature>
<reference evidence="3 4" key="1">
    <citation type="journal article" date="2011" name="Science">
        <title>The Selaginella genome identifies genetic changes associated with the evolution of vascular plants.</title>
        <authorList>
            <person name="Banks J.A."/>
            <person name="Nishiyama T."/>
            <person name="Hasebe M."/>
            <person name="Bowman J.L."/>
            <person name="Gribskov M."/>
            <person name="dePamphilis C."/>
            <person name="Albert V.A."/>
            <person name="Aono N."/>
            <person name="Aoyama T."/>
            <person name="Ambrose B.A."/>
            <person name="Ashton N.W."/>
            <person name="Axtell M.J."/>
            <person name="Barker E."/>
            <person name="Barker M.S."/>
            <person name="Bennetzen J.L."/>
            <person name="Bonawitz N.D."/>
            <person name="Chapple C."/>
            <person name="Cheng C."/>
            <person name="Correa L.G."/>
            <person name="Dacre M."/>
            <person name="DeBarry J."/>
            <person name="Dreyer I."/>
            <person name="Elias M."/>
            <person name="Engstrom E.M."/>
            <person name="Estelle M."/>
            <person name="Feng L."/>
            <person name="Finet C."/>
            <person name="Floyd S.K."/>
            <person name="Frommer W.B."/>
            <person name="Fujita T."/>
            <person name="Gramzow L."/>
            <person name="Gutensohn M."/>
            <person name="Harholt J."/>
            <person name="Hattori M."/>
            <person name="Heyl A."/>
            <person name="Hirai T."/>
            <person name="Hiwatashi Y."/>
            <person name="Ishikawa M."/>
            <person name="Iwata M."/>
            <person name="Karol K.G."/>
            <person name="Koehler B."/>
            <person name="Kolukisaoglu U."/>
            <person name="Kubo M."/>
            <person name="Kurata T."/>
            <person name="Lalonde S."/>
            <person name="Li K."/>
            <person name="Li Y."/>
            <person name="Litt A."/>
            <person name="Lyons E."/>
            <person name="Manning G."/>
            <person name="Maruyama T."/>
            <person name="Michael T.P."/>
            <person name="Mikami K."/>
            <person name="Miyazaki S."/>
            <person name="Morinaga S."/>
            <person name="Murata T."/>
            <person name="Mueller-Roeber B."/>
            <person name="Nelson D.R."/>
            <person name="Obara M."/>
            <person name="Oguri Y."/>
            <person name="Olmstead R.G."/>
            <person name="Onodera N."/>
            <person name="Petersen B.L."/>
            <person name="Pils B."/>
            <person name="Prigge M."/>
            <person name="Rensing S.A."/>
            <person name="Riano-Pachon D.M."/>
            <person name="Roberts A.W."/>
            <person name="Sato Y."/>
            <person name="Scheller H.V."/>
            <person name="Schulz B."/>
            <person name="Schulz C."/>
            <person name="Shakirov E.V."/>
            <person name="Shibagaki N."/>
            <person name="Shinohara N."/>
            <person name="Shippen D.E."/>
            <person name="Soerensen I."/>
            <person name="Sotooka R."/>
            <person name="Sugimoto N."/>
            <person name="Sugita M."/>
            <person name="Sumikawa N."/>
            <person name="Tanurdzic M."/>
            <person name="Theissen G."/>
            <person name="Ulvskov P."/>
            <person name="Wakazuki S."/>
            <person name="Weng J.K."/>
            <person name="Willats W.W."/>
            <person name="Wipf D."/>
            <person name="Wolf P.G."/>
            <person name="Yang L."/>
            <person name="Zimmer A.D."/>
            <person name="Zhu Q."/>
            <person name="Mitros T."/>
            <person name="Hellsten U."/>
            <person name="Loque D."/>
            <person name="Otillar R."/>
            <person name="Salamov A."/>
            <person name="Schmutz J."/>
            <person name="Shapiro H."/>
            <person name="Lindquist E."/>
            <person name="Lucas S."/>
            <person name="Rokhsar D."/>
            <person name="Grigoriev I.V."/>
        </authorList>
    </citation>
    <scope>NUCLEOTIDE SEQUENCE [LARGE SCALE GENOMIC DNA]</scope>
</reference>
<dbReference type="EMBL" id="GL377625">
    <property type="protein sequence ID" value="EFJ14999.1"/>
    <property type="molecule type" value="Genomic_DNA"/>
</dbReference>
<name>D8SKL1_SELML</name>
<evidence type="ECO:0000313" key="4">
    <source>
        <dbReference type="Proteomes" id="UP000001514"/>
    </source>
</evidence>
<dbReference type="STRING" id="88036.D8SKL1"/>
<organism evidence="4">
    <name type="scientific">Selaginella moellendorffii</name>
    <name type="common">Spikemoss</name>
    <dbReference type="NCBI Taxonomy" id="88036"/>
    <lineage>
        <taxon>Eukaryota</taxon>
        <taxon>Viridiplantae</taxon>
        <taxon>Streptophyta</taxon>
        <taxon>Embryophyta</taxon>
        <taxon>Tracheophyta</taxon>
        <taxon>Lycopodiopsida</taxon>
        <taxon>Selaginellales</taxon>
        <taxon>Selaginellaceae</taxon>
        <taxon>Selaginella</taxon>
    </lineage>
</organism>
<dbReference type="PANTHER" id="PTHR36793:SF1">
    <property type="entry name" value="RIBOSOMAL RNA SMALL SUBUNIT METHYLTRANSFERASE J"/>
    <property type="match status" value="1"/>
</dbReference>
<evidence type="ECO:0000259" key="2">
    <source>
        <dbReference type="Pfam" id="PF22915"/>
    </source>
</evidence>
<proteinExistence type="predicted"/>
<dbReference type="InterPro" id="IPR055241">
    <property type="entry name" value="Armadillo_rpt_dom"/>
</dbReference>
<dbReference type="HOGENOM" id="CLU_058137_0_0_1"/>
<feature type="non-terminal residue" evidence="3">
    <location>
        <position position="1"/>
    </location>
</feature>
<keyword evidence="1" id="KW-0472">Membrane</keyword>